<dbReference type="AlphaFoldDB" id="A0A6B3W179"/>
<evidence type="ECO:0000313" key="9">
    <source>
        <dbReference type="EMBL" id="NEY81723.1"/>
    </source>
</evidence>
<dbReference type="Pfam" id="PF01276">
    <property type="entry name" value="OKR_DC_1"/>
    <property type="match status" value="1"/>
</dbReference>
<dbReference type="InterPro" id="IPR052357">
    <property type="entry name" value="Orn_Lys_Arg_decarboxylase-I"/>
</dbReference>
<organism evidence="9 10">
    <name type="scientific">Bacillus aquiflavi</name>
    <dbReference type="NCBI Taxonomy" id="2672567"/>
    <lineage>
        <taxon>Bacteria</taxon>
        <taxon>Bacillati</taxon>
        <taxon>Bacillota</taxon>
        <taxon>Bacilli</taxon>
        <taxon>Bacillales</taxon>
        <taxon>Bacillaceae</taxon>
        <taxon>Bacillus</taxon>
    </lineage>
</organism>
<keyword evidence="3" id="KW-0210">Decarboxylase</keyword>
<dbReference type="Gene3D" id="3.90.105.10">
    <property type="entry name" value="Molybdopterin biosynthesis moea protein, domain 2"/>
    <property type="match status" value="1"/>
</dbReference>
<dbReference type="EMBL" id="JAAIWN010000019">
    <property type="protein sequence ID" value="NEY81723.1"/>
    <property type="molecule type" value="Genomic_DNA"/>
</dbReference>
<dbReference type="SUPFAM" id="SSF53383">
    <property type="entry name" value="PLP-dependent transferases"/>
    <property type="match status" value="1"/>
</dbReference>
<evidence type="ECO:0000259" key="7">
    <source>
        <dbReference type="Pfam" id="PF03711"/>
    </source>
</evidence>
<evidence type="ECO:0000256" key="1">
    <source>
        <dbReference type="ARBA" id="ARBA00001933"/>
    </source>
</evidence>
<evidence type="ECO:0000256" key="4">
    <source>
        <dbReference type="ARBA" id="ARBA00022898"/>
    </source>
</evidence>
<proteinExistence type="inferred from homology"/>
<dbReference type="Gene3D" id="3.40.640.10">
    <property type="entry name" value="Type I PLP-dependent aspartate aminotransferase-like (Major domain)"/>
    <property type="match status" value="1"/>
</dbReference>
<keyword evidence="5" id="KW-0456">Lyase</keyword>
<name>A0A6B3W179_9BACI</name>
<gene>
    <name evidence="9" type="ORF">G4D64_09465</name>
    <name evidence="8" type="ORF">H1Z61_10075</name>
</gene>
<evidence type="ECO:0000259" key="6">
    <source>
        <dbReference type="Pfam" id="PF01276"/>
    </source>
</evidence>
<reference evidence="9 10" key="1">
    <citation type="submission" date="2020-02" db="EMBL/GenBank/DDBJ databases">
        <title>Bacillus aquiflavi sp. nov., isolated from yellow water of strong flavor Chinese baijiu in Yibin region of China.</title>
        <authorList>
            <person name="Xie J."/>
        </authorList>
    </citation>
    <scope>NUCLEOTIDE SEQUENCE [LARGE SCALE GENOMIC DNA]</scope>
    <source>
        <strain evidence="9 10">3H-10</strain>
    </source>
</reference>
<feature type="domain" description="Orn/Lys/Arg decarboxylases family 1 pyridoxal-P attachment site" evidence="6">
    <location>
        <begin position="6"/>
        <end position="307"/>
    </location>
</feature>
<feature type="domain" description="Orn/Lys/Arg decarboxylase C-terminal" evidence="7">
    <location>
        <begin position="370"/>
        <end position="462"/>
    </location>
</feature>
<dbReference type="CDD" id="cd00615">
    <property type="entry name" value="Orn_deC_like"/>
    <property type="match status" value="1"/>
</dbReference>
<protein>
    <submittedName>
        <fullName evidence="9">Aminotransferase class I/II-fold pyridoxal phosphate-dependent enzyme</fullName>
    </submittedName>
</protein>
<evidence type="ECO:0000256" key="2">
    <source>
        <dbReference type="ARBA" id="ARBA00010671"/>
    </source>
</evidence>
<evidence type="ECO:0000313" key="10">
    <source>
        <dbReference type="Proteomes" id="UP000472971"/>
    </source>
</evidence>
<evidence type="ECO:0000256" key="5">
    <source>
        <dbReference type="ARBA" id="ARBA00023239"/>
    </source>
</evidence>
<dbReference type="EMBL" id="JACEIO010000021">
    <property type="protein sequence ID" value="MBA4537468.1"/>
    <property type="molecule type" value="Genomic_DNA"/>
</dbReference>
<dbReference type="PANTHER" id="PTHR43277:SF3">
    <property type="entry name" value="DECARBOXYLASE, PUTATIVE-RELATED"/>
    <property type="match status" value="1"/>
</dbReference>
<reference evidence="8 11" key="2">
    <citation type="submission" date="2020-07" db="EMBL/GenBank/DDBJ databases">
        <authorList>
            <person name="Feng H."/>
        </authorList>
    </citation>
    <scope>NUCLEOTIDE SEQUENCE [LARGE SCALE GENOMIC DNA]</scope>
    <source>
        <strain evidence="11">s-12</strain>
        <strain evidence="8">S-12</strain>
    </source>
</reference>
<dbReference type="SUPFAM" id="SSF55904">
    <property type="entry name" value="Ornithine decarboxylase C-terminal domain"/>
    <property type="match status" value="1"/>
</dbReference>
<comment type="similarity">
    <text evidence="2">Belongs to the Orn/Lys/Arg decarboxylase class-I family.</text>
</comment>
<dbReference type="InterPro" id="IPR008286">
    <property type="entry name" value="Prn/Lys/Arg_de-COase_C"/>
</dbReference>
<keyword evidence="9" id="KW-0032">Aminotransferase</keyword>
<dbReference type="GO" id="GO:0016831">
    <property type="term" value="F:carboxy-lyase activity"/>
    <property type="evidence" value="ECO:0007669"/>
    <property type="project" value="UniProtKB-KW"/>
</dbReference>
<dbReference type="InterPro" id="IPR015424">
    <property type="entry name" value="PyrdxlP-dep_Trfase"/>
</dbReference>
<comment type="caution">
    <text evidence="9">The sequence shown here is derived from an EMBL/GenBank/DDBJ whole genome shotgun (WGS) entry which is preliminary data.</text>
</comment>
<evidence type="ECO:0000256" key="3">
    <source>
        <dbReference type="ARBA" id="ARBA00022793"/>
    </source>
</evidence>
<evidence type="ECO:0000313" key="11">
    <source>
        <dbReference type="Proteomes" id="UP000570010"/>
    </source>
</evidence>
<accession>A0A6B3W179</accession>
<dbReference type="PANTHER" id="PTHR43277">
    <property type="entry name" value="ARGININE DECARBOXYLASE"/>
    <property type="match status" value="1"/>
</dbReference>
<keyword evidence="4" id="KW-0663">Pyridoxal phosphate</keyword>
<dbReference type="Pfam" id="PF03711">
    <property type="entry name" value="OKR_DC_1_C"/>
    <property type="match status" value="1"/>
</dbReference>
<comment type="cofactor">
    <cofactor evidence="1">
        <name>pyridoxal 5'-phosphate</name>
        <dbReference type="ChEBI" id="CHEBI:597326"/>
    </cofactor>
</comment>
<evidence type="ECO:0000313" key="8">
    <source>
        <dbReference type="EMBL" id="MBA4537468.1"/>
    </source>
</evidence>
<dbReference type="InterPro" id="IPR036633">
    <property type="entry name" value="Prn/Lys/Arg_de-COase_C_sf"/>
</dbReference>
<sequence length="479" mass="53671">MMQKKTPLYDALIRHMKRNPVSFHVPGHKYGKVFPRNMYEQFSSILSIDATELTGLDDLHAPHGVIKEAESLLAKLYKADRSFFLVNGTTVGNLAMIMAVCQPGDLVLVQRNCHKSILNGLKLANVRPLFLEPQFNPQWKIAEGVSYETVENAIKLYPNVKALILTYPNYYGVTMDLKEIIKKAHQFNIPVLVDEAHGAHFILGEPFPSSAVELGADIVVQSAHKTLPALTMGSYLHVNKGLVSILAVKEHLEMFQSSSPSYPIMSSLDIARSYLGTFDMLDIQTLLRGIEAFKEELTRIPAIKVLSFSKHVGDALKITIQSTTNTTGFELQQRFENEGIFTELADPYNVLLVYPLLKKKATYPTEDVINKMKYAVKDLKGDKINITQLYSSYRKQVSGLVVQYDKMQTLKKQLVSFNDAIGKIAAEMIIPYPPGIPLLLEGEEITRDHLEELKLLKQSGARFQGGLFLNNGQINVFAL</sequence>
<dbReference type="Proteomes" id="UP000570010">
    <property type="component" value="Unassembled WGS sequence"/>
</dbReference>
<dbReference type="GO" id="GO:0008483">
    <property type="term" value="F:transaminase activity"/>
    <property type="evidence" value="ECO:0007669"/>
    <property type="project" value="UniProtKB-KW"/>
</dbReference>
<keyword evidence="10" id="KW-1185">Reference proteome</keyword>
<dbReference type="Proteomes" id="UP000472971">
    <property type="component" value="Unassembled WGS sequence"/>
</dbReference>
<dbReference type="InterPro" id="IPR000310">
    <property type="entry name" value="Orn/Lys/Arg_deCO2ase_major_dom"/>
</dbReference>
<dbReference type="InterPro" id="IPR015421">
    <property type="entry name" value="PyrdxlP-dep_Trfase_major"/>
</dbReference>
<keyword evidence="9" id="KW-0808">Transferase</keyword>